<reference evidence="2 3" key="1">
    <citation type="submission" date="2024-02" db="EMBL/GenBank/DDBJ databases">
        <title>A draft genome for the cacao thread blight pathogen Marasmius crinis-equi.</title>
        <authorList>
            <person name="Cohen S.P."/>
            <person name="Baruah I.K."/>
            <person name="Amoako-Attah I."/>
            <person name="Bukari Y."/>
            <person name="Meinhardt L.W."/>
            <person name="Bailey B.A."/>
        </authorList>
    </citation>
    <scope>NUCLEOTIDE SEQUENCE [LARGE SCALE GENOMIC DNA]</scope>
    <source>
        <strain evidence="2 3">GH-76</strain>
    </source>
</reference>
<evidence type="ECO:0000313" key="2">
    <source>
        <dbReference type="EMBL" id="KAL0569587.1"/>
    </source>
</evidence>
<dbReference type="SUPFAM" id="SSF49870">
    <property type="entry name" value="Osmotin, thaumatin-like protein"/>
    <property type="match status" value="1"/>
</dbReference>
<evidence type="ECO:0000256" key="1">
    <source>
        <dbReference type="SAM" id="SignalP"/>
    </source>
</evidence>
<dbReference type="Proteomes" id="UP001465976">
    <property type="component" value="Unassembled WGS sequence"/>
</dbReference>
<name>A0ABR3F3D8_9AGAR</name>
<keyword evidence="3" id="KW-1185">Reference proteome</keyword>
<keyword evidence="1" id="KW-0732">Signal</keyword>
<dbReference type="EMBL" id="JBAHYK010001086">
    <property type="protein sequence ID" value="KAL0569587.1"/>
    <property type="molecule type" value="Genomic_DNA"/>
</dbReference>
<proteinExistence type="predicted"/>
<dbReference type="InterPro" id="IPR037176">
    <property type="entry name" value="Osmotin/thaumatin-like_sf"/>
</dbReference>
<evidence type="ECO:0008006" key="4">
    <source>
        <dbReference type="Google" id="ProtNLM"/>
    </source>
</evidence>
<gene>
    <name evidence="2" type="ORF">V5O48_012375</name>
</gene>
<protein>
    <recommendedName>
        <fullName evidence="4">Glycopeptide</fullName>
    </recommendedName>
</protein>
<comment type="caution">
    <text evidence="2">The sequence shown here is derived from an EMBL/GenBank/DDBJ whole genome shotgun (WGS) entry which is preliminary data.</text>
</comment>
<feature type="signal peptide" evidence="1">
    <location>
        <begin position="1"/>
        <end position="20"/>
    </location>
</feature>
<feature type="chain" id="PRO_5046773804" description="Glycopeptide" evidence="1">
    <location>
        <begin position="21"/>
        <end position="160"/>
    </location>
</feature>
<organism evidence="2 3">
    <name type="scientific">Marasmius crinis-equi</name>
    <dbReference type="NCBI Taxonomy" id="585013"/>
    <lineage>
        <taxon>Eukaryota</taxon>
        <taxon>Fungi</taxon>
        <taxon>Dikarya</taxon>
        <taxon>Basidiomycota</taxon>
        <taxon>Agaricomycotina</taxon>
        <taxon>Agaricomycetes</taxon>
        <taxon>Agaricomycetidae</taxon>
        <taxon>Agaricales</taxon>
        <taxon>Marasmiineae</taxon>
        <taxon>Marasmiaceae</taxon>
        <taxon>Marasmius</taxon>
    </lineage>
</organism>
<accession>A0ABR3F3D8</accession>
<evidence type="ECO:0000313" key="3">
    <source>
        <dbReference type="Proteomes" id="UP001465976"/>
    </source>
</evidence>
<sequence length="160" mass="16465">MFSTLVKFAVLAAAAGTAMAERHTITMNNHCGRGTPTLIRGGKVVATGTTTVDGVFDAAIAYLQTGNCLFNGENCMTVEITLKNPNPAAPGSGSSVNLSLIPPHAFNVPISFHYASSGCSAGNSCNNANCPPSQAFHVPTDTGSQRACQGNDANLVIDFC</sequence>